<dbReference type="EMBL" id="SMKW01000035">
    <property type="protein sequence ID" value="TDD44115.1"/>
    <property type="molecule type" value="Genomic_DNA"/>
</dbReference>
<dbReference type="Proteomes" id="UP000294947">
    <property type="component" value="Unassembled WGS sequence"/>
</dbReference>
<keyword evidence="2" id="KW-1185">Reference proteome</keyword>
<organism evidence="1 2">
    <name type="scientific">Saccharopolyspora elongata</name>
    <dbReference type="NCBI Taxonomy" id="2530387"/>
    <lineage>
        <taxon>Bacteria</taxon>
        <taxon>Bacillati</taxon>
        <taxon>Actinomycetota</taxon>
        <taxon>Actinomycetes</taxon>
        <taxon>Pseudonocardiales</taxon>
        <taxon>Pseudonocardiaceae</taxon>
        <taxon>Saccharopolyspora</taxon>
    </lineage>
</organism>
<comment type="caution">
    <text evidence="1">The sequence shown here is derived from an EMBL/GenBank/DDBJ whole genome shotgun (WGS) entry which is preliminary data.</text>
</comment>
<accession>A0A4R4YGZ0</accession>
<dbReference type="SUPFAM" id="SSF46894">
    <property type="entry name" value="C-terminal effector domain of the bipartite response regulators"/>
    <property type="match status" value="1"/>
</dbReference>
<proteinExistence type="predicted"/>
<name>A0A4R4YGZ0_9PSEU</name>
<dbReference type="Gene3D" id="1.10.10.10">
    <property type="entry name" value="Winged helix-like DNA-binding domain superfamily/Winged helix DNA-binding domain"/>
    <property type="match status" value="1"/>
</dbReference>
<protein>
    <recommendedName>
        <fullName evidence="3">HTH luxR-type domain-containing protein</fullName>
    </recommendedName>
</protein>
<gene>
    <name evidence="1" type="ORF">E1288_24895</name>
</gene>
<dbReference type="GO" id="GO:0006355">
    <property type="term" value="P:regulation of DNA-templated transcription"/>
    <property type="evidence" value="ECO:0007669"/>
    <property type="project" value="InterPro"/>
</dbReference>
<evidence type="ECO:0000313" key="2">
    <source>
        <dbReference type="Proteomes" id="UP000294947"/>
    </source>
</evidence>
<evidence type="ECO:0000313" key="1">
    <source>
        <dbReference type="EMBL" id="TDD44115.1"/>
    </source>
</evidence>
<evidence type="ECO:0008006" key="3">
    <source>
        <dbReference type="Google" id="ProtNLM"/>
    </source>
</evidence>
<dbReference type="AlphaFoldDB" id="A0A4R4YGZ0"/>
<dbReference type="GO" id="GO:0003677">
    <property type="term" value="F:DNA binding"/>
    <property type="evidence" value="ECO:0007669"/>
    <property type="project" value="InterPro"/>
</dbReference>
<reference evidence="1 2" key="1">
    <citation type="submission" date="2019-03" db="EMBL/GenBank/DDBJ databases">
        <title>Draft genome sequences of novel Actinobacteria.</title>
        <authorList>
            <person name="Sahin N."/>
            <person name="Ay H."/>
            <person name="Saygin H."/>
        </authorList>
    </citation>
    <scope>NUCLEOTIDE SEQUENCE [LARGE SCALE GENOMIC DNA]</scope>
    <source>
        <strain evidence="1 2">7K502</strain>
    </source>
</reference>
<dbReference type="InterPro" id="IPR036388">
    <property type="entry name" value="WH-like_DNA-bd_sf"/>
</dbReference>
<dbReference type="InterPro" id="IPR016032">
    <property type="entry name" value="Sig_transdc_resp-reg_C-effctor"/>
</dbReference>
<sequence>MAFASEGSVGGLREIAARERRGAVDDVGAVDDGLERSLLRANELIETAVHEHRRRSSQSSFVMVGLDEDLRCAVEEMVARAERSVCIAVSLPSDGELLCLTTGIGAEVGVRVLSAPQALRVDRAVEMMRRPECEIKLSRSPLQGVVLVDGRIALLRSNAGDADRQASIIRLPAVVRALESLFVASWDTGRPLPDHLLPLERRSVEPVRRILEHLRAGHTDSQSAQKLGISLRTYRRQVACIMQELGAKSRFQAGALAVEAGLLDARGPAQDS</sequence>